<dbReference type="AlphaFoldDB" id="A0A090NEP1"/>
<evidence type="ECO:0000313" key="1">
    <source>
        <dbReference type="EMBL" id="ESU78206.1"/>
    </source>
</evidence>
<comment type="caution">
    <text evidence="1">The sequence shown here is derived from an EMBL/GenBank/DDBJ whole genome shotgun (WGS) entry which is preliminary data.</text>
</comment>
<keyword evidence="1" id="KW-0449">Lipoprotein</keyword>
<reference evidence="1 2" key="1">
    <citation type="submission" date="2013-10" db="EMBL/GenBank/DDBJ databases">
        <title>Draft genomes and the virulence plasmids of Sd1617 vaccine constructs: WRSd3 and WRSd5.</title>
        <authorList>
            <person name="Aksomboon Vongsawan A."/>
            <person name="Venkatesan M.M."/>
            <person name="Vaisvil B."/>
            <person name="Emel G."/>
            <person name="Kepatral V."/>
            <person name="Sethabutr O."/>
            <person name="Serichantalergs O."/>
            <person name="Mason C."/>
        </authorList>
    </citation>
    <scope>NUCLEOTIDE SEQUENCE [LARGE SCALE GENOMIC DNA]</scope>
    <source>
        <strain evidence="1 2">WRSd3</strain>
    </source>
</reference>
<dbReference type="PATRIC" id="fig|1401327.3.peg.2828"/>
<dbReference type="Pfam" id="PF11254">
    <property type="entry name" value="DUF3053"/>
    <property type="match status" value="1"/>
</dbReference>
<protein>
    <submittedName>
        <fullName evidence="1">Lipoprotein</fullName>
    </submittedName>
</protein>
<proteinExistence type="predicted"/>
<evidence type="ECO:0000313" key="2">
    <source>
        <dbReference type="Proteomes" id="UP000017944"/>
    </source>
</evidence>
<gene>
    <name evidence="1" type="ORF">WRSd3_03041</name>
</gene>
<dbReference type="InterPro" id="IPR021413">
    <property type="entry name" value="DUF3053"/>
</dbReference>
<sequence length="276" mass="30159">MILPGRLRRKGILQACPGLSLSRQTRVCRCALFLGERSKKMATGKSCSRWFAPLAALLMVVSLSGCFDKEGDQRKAFIDFLQNTVMRSGERLPTLTADQKKQFGPFVSDYAILYGYSQQVNQAMDSGLRPVVDSVNAIRVPQDYVTQSGPLREMNGSLGVLAQQLQNAKLQADAAHSALKQSDDLKPVFDQAFTKVVTTPADALQPLIPAAQTFTQQLVMVGDYIAQQGTQVSFVANGIQFPTSQQASEYNKLIAPLPAQHQAFNQAWTTAVTATQ</sequence>
<name>A0A090NEP1_SHIDY</name>
<dbReference type="EMBL" id="AXUT01000260">
    <property type="protein sequence ID" value="ESU78206.1"/>
    <property type="molecule type" value="Genomic_DNA"/>
</dbReference>
<organism evidence="1 2">
    <name type="scientific">Shigella dysenteriae WRSd3</name>
    <dbReference type="NCBI Taxonomy" id="1401327"/>
    <lineage>
        <taxon>Bacteria</taxon>
        <taxon>Pseudomonadati</taxon>
        <taxon>Pseudomonadota</taxon>
        <taxon>Gammaproteobacteria</taxon>
        <taxon>Enterobacterales</taxon>
        <taxon>Enterobacteriaceae</taxon>
        <taxon>Shigella</taxon>
    </lineage>
</organism>
<accession>A0A090NEP1</accession>
<dbReference type="Proteomes" id="UP000017944">
    <property type="component" value="Unassembled WGS sequence"/>
</dbReference>